<dbReference type="PANTHER" id="PTHR45663">
    <property type="entry name" value="GEO12009P1"/>
    <property type="match status" value="1"/>
</dbReference>
<proteinExistence type="predicted"/>
<dbReference type="AlphaFoldDB" id="A0A0F9NT30"/>
<dbReference type="Gene3D" id="3.40.30.10">
    <property type="entry name" value="Glutaredoxin"/>
    <property type="match status" value="1"/>
</dbReference>
<evidence type="ECO:0000259" key="5">
    <source>
        <dbReference type="PROSITE" id="PS51352"/>
    </source>
</evidence>
<dbReference type="PRINTS" id="PR00421">
    <property type="entry name" value="THIOREDOXIN"/>
</dbReference>
<dbReference type="Pfam" id="PF00085">
    <property type="entry name" value="Thioredoxin"/>
    <property type="match status" value="1"/>
</dbReference>
<dbReference type="FunFam" id="3.40.30.10:FF:000001">
    <property type="entry name" value="Thioredoxin"/>
    <property type="match status" value="1"/>
</dbReference>
<keyword evidence="2" id="KW-0249">Electron transport</keyword>
<dbReference type="PIRSF" id="PIRSF000077">
    <property type="entry name" value="Thioredoxin"/>
    <property type="match status" value="1"/>
</dbReference>
<dbReference type="PROSITE" id="PS51352">
    <property type="entry name" value="THIOREDOXIN_2"/>
    <property type="match status" value="1"/>
</dbReference>
<dbReference type="PANTHER" id="PTHR45663:SF11">
    <property type="entry name" value="GEO12009P1"/>
    <property type="match status" value="1"/>
</dbReference>
<name>A0A0F9NT30_9ZZZZ</name>
<evidence type="ECO:0000313" key="6">
    <source>
        <dbReference type="EMBL" id="KKM92000.1"/>
    </source>
</evidence>
<feature type="domain" description="Thioredoxin" evidence="5">
    <location>
        <begin position="1"/>
        <end position="104"/>
    </location>
</feature>
<dbReference type="CDD" id="cd02947">
    <property type="entry name" value="TRX_family"/>
    <property type="match status" value="1"/>
</dbReference>
<keyword evidence="4" id="KW-0676">Redox-active center</keyword>
<dbReference type="NCBIfam" id="TIGR01068">
    <property type="entry name" value="thioredoxin"/>
    <property type="match status" value="1"/>
</dbReference>
<accession>A0A0F9NT30</accession>
<gene>
    <name evidence="6" type="ORF">LCGC14_1222850</name>
</gene>
<organism evidence="6">
    <name type="scientific">marine sediment metagenome</name>
    <dbReference type="NCBI Taxonomy" id="412755"/>
    <lineage>
        <taxon>unclassified sequences</taxon>
        <taxon>metagenomes</taxon>
        <taxon>ecological metagenomes</taxon>
    </lineage>
</organism>
<evidence type="ECO:0000256" key="1">
    <source>
        <dbReference type="ARBA" id="ARBA00022448"/>
    </source>
</evidence>
<evidence type="ECO:0000256" key="2">
    <source>
        <dbReference type="ARBA" id="ARBA00022982"/>
    </source>
</evidence>
<protein>
    <recommendedName>
        <fullName evidence="5">Thioredoxin domain-containing protein</fullName>
    </recommendedName>
</protein>
<reference evidence="6" key="1">
    <citation type="journal article" date="2015" name="Nature">
        <title>Complex archaea that bridge the gap between prokaryotes and eukaryotes.</title>
        <authorList>
            <person name="Spang A."/>
            <person name="Saw J.H."/>
            <person name="Jorgensen S.L."/>
            <person name="Zaremba-Niedzwiedzka K."/>
            <person name="Martijn J."/>
            <person name="Lind A.E."/>
            <person name="van Eijk R."/>
            <person name="Schleper C."/>
            <person name="Guy L."/>
            <person name="Ettema T.J."/>
        </authorList>
    </citation>
    <scope>NUCLEOTIDE SEQUENCE</scope>
</reference>
<dbReference type="InterPro" id="IPR005746">
    <property type="entry name" value="Thioredoxin"/>
</dbReference>
<dbReference type="EMBL" id="LAZR01006455">
    <property type="protein sequence ID" value="KKM92000.1"/>
    <property type="molecule type" value="Genomic_DNA"/>
</dbReference>
<dbReference type="GO" id="GO:0015035">
    <property type="term" value="F:protein-disulfide reductase activity"/>
    <property type="evidence" value="ECO:0007669"/>
    <property type="project" value="InterPro"/>
</dbReference>
<comment type="caution">
    <text evidence="6">The sequence shown here is derived from an EMBL/GenBank/DDBJ whole genome shotgun (WGS) entry which is preliminary data.</text>
</comment>
<evidence type="ECO:0000256" key="3">
    <source>
        <dbReference type="ARBA" id="ARBA00023157"/>
    </source>
</evidence>
<dbReference type="GO" id="GO:0005737">
    <property type="term" value="C:cytoplasm"/>
    <property type="evidence" value="ECO:0007669"/>
    <property type="project" value="TreeGrafter"/>
</dbReference>
<evidence type="ECO:0000256" key="4">
    <source>
        <dbReference type="ARBA" id="ARBA00023284"/>
    </source>
</evidence>
<dbReference type="InterPro" id="IPR013766">
    <property type="entry name" value="Thioredoxin_domain"/>
</dbReference>
<dbReference type="SUPFAM" id="SSF52833">
    <property type="entry name" value="Thioredoxin-like"/>
    <property type="match status" value="1"/>
</dbReference>
<sequence>MEVNDKNFNEEIIESKIPVLIEFWASWCIPCKTIDYLLKELDEEYNGRIKIAKLNIDRNRITPRNYEVTGIPTFLTFKNGEIKEKIVGAQTKQNLIKLIDSVLK</sequence>
<keyword evidence="3" id="KW-1015">Disulfide bond</keyword>
<dbReference type="InterPro" id="IPR036249">
    <property type="entry name" value="Thioredoxin-like_sf"/>
</dbReference>
<keyword evidence="1" id="KW-0813">Transport</keyword>